<organism evidence="9 10">
    <name type="scientific">Hibiscus syriacus</name>
    <name type="common">Rose of Sharon</name>
    <dbReference type="NCBI Taxonomy" id="106335"/>
    <lineage>
        <taxon>Eukaryota</taxon>
        <taxon>Viridiplantae</taxon>
        <taxon>Streptophyta</taxon>
        <taxon>Embryophyta</taxon>
        <taxon>Tracheophyta</taxon>
        <taxon>Spermatophyta</taxon>
        <taxon>Magnoliopsida</taxon>
        <taxon>eudicotyledons</taxon>
        <taxon>Gunneridae</taxon>
        <taxon>Pentapetalae</taxon>
        <taxon>rosids</taxon>
        <taxon>malvids</taxon>
        <taxon>Malvales</taxon>
        <taxon>Malvaceae</taxon>
        <taxon>Malvoideae</taxon>
        <taxon>Hibiscus</taxon>
    </lineage>
</organism>
<evidence type="ECO:0000259" key="8">
    <source>
        <dbReference type="PROSITE" id="PS51294"/>
    </source>
</evidence>
<keyword evidence="6" id="KW-0539">Nucleus</keyword>
<dbReference type="Proteomes" id="UP000436088">
    <property type="component" value="Unassembled WGS sequence"/>
</dbReference>
<evidence type="ECO:0000256" key="3">
    <source>
        <dbReference type="ARBA" id="ARBA00023015"/>
    </source>
</evidence>
<feature type="domain" description="HTH myb-type" evidence="8">
    <location>
        <begin position="1"/>
        <end position="32"/>
    </location>
</feature>
<dbReference type="InterPro" id="IPR017930">
    <property type="entry name" value="Myb_dom"/>
</dbReference>
<dbReference type="InterPro" id="IPR009057">
    <property type="entry name" value="Homeodomain-like_sf"/>
</dbReference>
<evidence type="ECO:0000313" key="10">
    <source>
        <dbReference type="Proteomes" id="UP000436088"/>
    </source>
</evidence>
<keyword evidence="10" id="KW-1185">Reference proteome</keyword>
<dbReference type="PROSITE" id="PS50090">
    <property type="entry name" value="MYB_LIKE"/>
    <property type="match status" value="1"/>
</dbReference>
<gene>
    <name evidence="9" type="ORF">F3Y22_tig00111708pilonHSYRG00368</name>
</gene>
<name>A0A6A2YF09_HIBSY</name>
<dbReference type="GO" id="GO:0005634">
    <property type="term" value="C:nucleus"/>
    <property type="evidence" value="ECO:0007669"/>
    <property type="project" value="UniProtKB-SubCell"/>
</dbReference>
<evidence type="ECO:0000256" key="2">
    <source>
        <dbReference type="ARBA" id="ARBA00022737"/>
    </source>
</evidence>
<sequence>MHFMWSQISARLPGRTDNEIKNFWNSTIKKRMKHLSSTASPNASDSSASEHNKEVMVGTGFISMFEQWYFPTYNDLSSNSFLQSMVPNHSENTLPMLEHGQNAVGAAAGYFDLTGSGFAGDNEIFASVDNGRKRELHVPPLESFGEDLKSTENTIHRNINIRNNNSTNMSENINSADVGNFWIGEELNVGEWDLETLMKDVPPFPFPDFQSSI</sequence>
<dbReference type="AlphaFoldDB" id="A0A6A2YF09"/>
<evidence type="ECO:0000259" key="7">
    <source>
        <dbReference type="PROSITE" id="PS50090"/>
    </source>
</evidence>
<feature type="domain" description="Myb-like" evidence="7">
    <location>
        <begin position="5"/>
        <end position="28"/>
    </location>
</feature>
<dbReference type="Gene3D" id="1.10.10.60">
    <property type="entry name" value="Homeodomain-like"/>
    <property type="match status" value="1"/>
</dbReference>
<evidence type="ECO:0000256" key="5">
    <source>
        <dbReference type="ARBA" id="ARBA00023163"/>
    </source>
</evidence>
<accession>A0A6A2YF09</accession>
<protein>
    <submittedName>
        <fullName evidence="9">Dicarboxylate transporter 1 isoform 1</fullName>
    </submittedName>
</protein>
<reference evidence="9" key="1">
    <citation type="submission" date="2019-09" db="EMBL/GenBank/DDBJ databases">
        <title>Draft genome information of white flower Hibiscus syriacus.</title>
        <authorList>
            <person name="Kim Y.-M."/>
        </authorList>
    </citation>
    <scope>NUCLEOTIDE SEQUENCE [LARGE SCALE GENOMIC DNA]</scope>
    <source>
        <strain evidence="9">YM2019G1</strain>
    </source>
</reference>
<dbReference type="PANTHER" id="PTHR47997:SF44">
    <property type="entry name" value="TRANSCRIPTION FACTOR MYB46"/>
    <property type="match status" value="1"/>
</dbReference>
<dbReference type="InterPro" id="IPR001005">
    <property type="entry name" value="SANT/Myb"/>
</dbReference>
<evidence type="ECO:0000313" key="9">
    <source>
        <dbReference type="EMBL" id="KAE8674959.1"/>
    </source>
</evidence>
<evidence type="ECO:0000256" key="1">
    <source>
        <dbReference type="ARBA" id="ARBA00004123"/>
    </source>
</evidence>
<keyword evidence="3" id="KW-0805">Transcription regulation</keyword>
<dbReference type="InterPro" id="IPR051953">
    <property type="entry name" value="Plant_SW-associated_TFs"/>
</dbReference>
<dbReference type="PROSITE" id="PS51294">
    <property type="entry name" value="HTH_MYB"/>
    <property type="match status" value="1"/>
</dbReference>
<comment type="subcellular location">
    <subcellularLocation>
        <location evidence="1">Nucleus</location>
    </subcellularLocation>
</comment>
<evidence type="ECO:0000256" key="6">
    <source>
        <dbReference type="ARBA" id="ARBA00023242"/>
    </source>
</evidence>
<dbReference type="GO" id="GO:0003677">
    <property type="term" value="F:DNA binding"/>
    <property type="evidence" value="ECO:0007669"/>
    <property type="project" value="UniProtKB-KW"/>
</dbReference>
<proteinExistence type="predicted"/>
<dbReference type="CDD" id="cd00167">
    <property type="entry name" value="SANT"/>
    <property type="match status" value="1"/>
</dbReference>
<dbReference type="EMBL" id="VEPZ02001408">
    <property type="protein sequence ID" value="KAE8674959.1"/>
    <property type="molecule type" value="Genomic_DNA"/>
</dbReference>
<keyword evidence="4" id="KW-0238">DNA-binding</keyword>
<evidence type="ECO:0000256" key="4">
    <source>
        <dbReference type="ARBA" id="ARBA00023125"/>
    </source>
</evidence>
<keyword evidence="5" id="KW-0804">Transcription</keyword>
<dbReference type="Pfam" id="PF00249">
    <property type="entry name" value="Myb_DNA-binding"/>
    <property type="match status" value="1"/>
</dbReference>
<dbReference type="SUPFAM" id="SSF46689">
    <property type="entry name" value="Homeodomain-like"/>
    <property type="match status" value="1"/>
</dbReference>
<keyword evidence="2" id="KW-0677">Repeat</keyword>
<comment type="caution">
    <text evidence="9">The sequence shown here is derived from an EMBL/GenBank/DDBJ whole genome shotgun (WGS) entry which is preliminary data.</text>
</comment>
<dbReference type="PANTHER" id="PTHR47997">
    <property type="entry name" value="MYB DOMAIN PROTEIN 55"/>
    <property type="match status" value="1"/>
</dbReference>